<reference evidence="2 3" key="1">
    <citation type="submission" date="2019-12" db="EMBL/GenBank/DDBJ databases">
        <title>Chitinophaga sp. strain ysch24 (GDMCC 1.1355), whole genome shotgun sequence.</title>
        <authorList>
            <person name="Zhang X."/>
        </authorList>
    </citation>
    <scope>NUCLEOTIDE SEQUENCE [LARGE SCALE GENOMIC DNA]</scope>
    <source>
        <strain evidence="3">ysch24</strain>
    </source>
</reference>
<proteinExistence type="predicted"/>
<feature type="domain" description="Antitoxin SocA-like Panacea" evidence="1">
    <location>
        <begin position="38"/>
        <end position="145"/>
    </location>
</feature>
<comment type="caution">
    <text evidence="2">The sequence shown here is derived from an EMBL/GenBank/DDBJ whole genome shotgun (WGS) entry which is preliminary data.</text>
</comment>
<sequence length="179" mass="21029">MSLKLSSQMVTEVEICDFSDYIIYFLNAQGVIITPLKLQKVLYYSQAWHLVFFEKHSLFNEAPEAWVNGPVYRTIYNKYSKNWFKNNPLTPVLPEGVTFFDRLNEILEVLQLEEDQQACVDAVLMKYGFMEQEKLVYLTHAELPWNEARKGLGILQRSDKKISLETMYSYYKSRTENNG</sequence>
<evidence type="ECO:0000313" key="3">
    <source>
        <dbReference type="Proteomes" id="UP000461730"/>
    </source>
</evidence>
<dbReference type="EMBL" id="WRXN01000016">
    <property type="protein sequence ID" value="MVT11846.1"/>
    <property type="molecule type" value="Genomic_DNA"/>
</dbReference>
<evidence type="ECO:0000259" key="1">
    <source>
        <dbReference type="Pfam" id="PF13274"/>
    </source>
</evidence>
<gene>
    <name evidence="2" type="ORF">GO493_26525</name>
</gene>
<keyword evidence="3" id="KW-1185">Reference proteome</keyword>
<evidence type="ECO:0000313" key="2">
    <source>
        <dbReference type="EMBL" id="MVT11846.1"/>
    </source>
</evidence>
<dbReference type="Proteomes" id="UP000461730">
    <property type="component" value="Unassembled WGS sequence"/>
</dbReference>
<dbReference type="InterPro" id="IPR025272">
    <property type="entry name" value="SocA_Panacea"/>
</dbReference>
<organism evidence="2 3">
    <name type="scientific">Chitinophaga tropicalis</name>
    <dbReference type="NCBI Taxonomy" id="2683588"/>
    <lineage>
        <taxon>Bacteria</taxon>
        <taxon>Pseudomonadati</taxon>
        <taxon>Bacteroidota</taxon>
        <taxon>Chitinophagia</taxon>
        <taxon>Chitinophagales</taxon>
        <taxon>Chitinophagaceae</taxon>
        <taxon>Chitinophaga</taxon>
    </lineage>
</organism>
<dbReference type="RefSeq" id="WP_157309265.1">
    <property type="nucleotide sequence ID" value="NZ_WRXN01000016.1"/>
</dbReference>
<name>A0A7K1UC13_9BACT</name>
<accession>A0A7K1UC13</accession>
<dbReference type="AlphaFoldDB" id="A0A7K1UC13"/>
<protein>
    <submittedName>
        <fullName evidence="2">DUF4065 domain-containing protein</fullName>
    </submittedName>
</protein>
<dbReference type="Pfam" id="PF13274">
    <property type="entry name" value="SocA_Panacea"/>
    <property type="match status" value="1"/>
</dbReference>